<gene>
    <name evidence="2" type="ORF">TSOC_008410</name>
</gene>
<dbReference type="Proteomes" id="UP000236333">
    <property type="component" value="Unassembled WGS sequence"/>
</dbReference>
<dbReference type="OrthoDB" id="687730at2759"/>
<evidence type="ECO:0000313" key="3">
    <source>
        <dbReference type="Proteomes" id="UP000236333"/>
    </source>
</evidence>
<dbReference type="InterPro" id="IPR008984">
    <property type="entry name" value="SMAD_FHA_dom_sf"/>
</dbReference>
<comment type="caution">
    <text evidence="2">The sequence shown here is derived from an EMBL/GenBank/DDBJ whole genome shotgun (WGS) entry which is preliminary data.</text>
</comment>
<dbReference type="PROSITE" id="PS50006">
    <property type="entry name" value="FHA_DOMAIN"/>
    <property type="match status" value="1"/>
</dbReference>
<dbReference type="Gene3D" id="2.60.200.20">
    <property type="match status" value="1"/>
</dbReference>
<sequence length="174" mass="19105">MDVSCEAAAAVEAMAVPPRLRLVCTDGPCAGQTFDTDSLKSFCFTIGRVKKAKMYMKDQAVSEKHAEVSWNGLSWTLRDVGSSNGSRVNGAKLQPYRVHVLQAGEHVTFGTHTIATVELEERTLRDVTVEQLLRAYFESRCQAMEEASTQAALDMAQRCHRSLDALLLAEPAQA</sequence>
<dbReference type="InterPro" id="IPR000253">
    <property type="entry name" value="FHA_dom"/>
</dbReference>
<evidence type="ECO:0000259" key="1">
    <source>
        <dbReference type="PROSITE" id="PS50006"/>
    </source>
</evidence>
<dbReference type="AlphaFoldDB" id="A0A2J7ZYJ5"/>
<dbReference type="InterPro" id="IPR050923">
    <property type="entry name" value="Cell_Proc_Reg/RNA_Proc"/>
</dbReference>
<dbReference type="Pfam" id="PF00498">
    <property type="entry name" value="FHA"/>
    <property type="match status" value="1"/>
</dbReference>
<protein>
    <recommendedName>
        <fullName evidence="1">FHA domain-containing protein</fullName>
    </recommendedName>
</protein>
<feature type="domain" description="FHA" evidence="1">
    <location>
        <begin position="44"/>
        <end position="93"/>
    </location>
</feature>
<accession>A0A2J7ZYJ5</accession>
<proteinExistence type="predicted"/>
<name>A0A2J7ZYJ5_9CHLO</name>
<dbReference type="PANTHER" id="PTHR23308">
    <property type="entry name" value="NUCLEAR INHIBITOR OF PROTEIN PHOSPHATASE-1"/>
    <property type="match status" value="1"/>
</dbReference>
<dbReference type="SMART" id="SM00240">
    <property type="entry name" value="FHA"/>
    <property type="match status" value="1"/>
</dbReference>
<dbReference type="SUPFAM" id="SSF49879">
    <property type="entry name" value="SMAD/FHA domain"/>
    <property type="match status" value="1"/>
</dbReference>
<organism evidence="2 3">
    <name type="scientific">Tetrabaena socialis</name>
    <dbReference type="NCBI Taxonomy" id="47790"/>
    <lineage>
        <taxon>Eukaryota</taxon>
        <taxon>Viridiplantae</taxon>
        <taxon>Chlorophyta</taxon>
        <taxon>core chlorophytes</taxon>
        <taxon>Chlorophyceae</taxon>
        <taxon>CS clade</taxon>
        <taxon>Chlamydomonadales</taxon>
        <taxon>Tetrabaenaceae</taxon>
        <taxon>Tetrabaena</taxon>
    </lineage>
</organism>
<keyword evidence="3" id="KW-1185">Reference proteome</keyword>
<reference evidence="2 3" key="1">
    <citation type="journal article" date="2017" name="Mol. Biol. Evol.">
        <title>The 4-celled Tetrabaena socialis nuclear genome reveals the essential components for genetic control of cell number at the origin of multicellularity in the volvocine lineage.</title>
        <authorList>
            <person name="Featherston J."/>
            <person name="Arakaki Y."/>
            <person name="Hanschen E.R."/>
            <person name="Ferris P.J."/>
            <person name="Michod R.E."/>
            <person name="Olson B.J.S.C."/>
            <person name="Nozaki H."/>
            <person name="Durand P.M."/>
        </authorList>
    </citation>
    <scope>NUCLEOTIDE SEQUENCE [LARGE SCALE GENOMIC DNA]</scope>
    <source>
        <strain evidence="2 3">NIES-571</strain>
    </source>
</reference>
<dbReference type="EMBL" id="PGGS01000313">
    <property type="protein sequence ID" value="PNH05342.1"/>
    <property type="molecule type" value="Genomic_DNA"/>
</dbReference>
<evidence type="ECO:0000313" key="2">
    <source>
        <dbReference type="EMBL" id="PNH05342.1"/>
    </source>
</evidence>